<evidence type="ECO:0000259" key="10">
    <source>
        <dbReference type="PROSITE" id="PS51012"/>
    </source>
</evidence>
<comment type="caution">
    <text evidence="11">The sequence shown here is derived from an EMBL/GenBank/DDBJ whole genome shotgun (WGS) entry which is preliminary data.</text>
</comment>
<dbReference type="InterPro" id="IPR013525">
    <property type="entry name" value="ABC2_TM"/>
</dbReference>
<organism evidence="11 12">
    <name type="scientific">Azospirillum formosense</name>
    <dbReference type="NCBI Taxonomy" id="861533"/>
    <lineage>
        <taxon>Bacteria</taxon>
        <taxon>Pseudomonadati</taxon>
        <taxon>Pseudomonadota</taxon>
        <taxon>Alphaproteobacteria</taxon>
        <taxon>Rhodospirillales</taxon>
        <taxon>Azospirillaceae</taxon>
        <taxon>Azospirillum</taxon>
    </lineage>
</organism>
<dbReference type="Proteomes" id="UP000639419">
    <property type="component" value="Unassembled WGS sequence"/>
</dbReference>
<sequence>MTVSDPLRSGLSGNGANAPAQPGVLQTLLSYRRYILTNAVEDLRQRYAGTGLGVLWNVVHPLAMIAIFSLVFSHIMPNRFKSEGGQTVSFLLYLCSGLLPWLAFSDCLGRVTGTFIENAGYLKKLAIPELVFAMRTAVSSAITLGIYLALLIATAFLLGHSPHWSWLLMVPAGLLMIGLGFGLGLCFGTLNVFFRDMAQMIALVLQLWMWLTPIIYSVEILPASLHPLLWLNPFYPFVHIFREAFLFGTSGGLLAWGFAAAWAAGSLLLGRRILAKLAPELRDVL</sequence>
<feature type="domain" description="ABC transmembrane type-2" evidence="10">
    <location>
        <begin position="52"/>
        <end position="277"/>
    </location>
</feature>
<keyword evidence="4 9" id="KW-1003">Cell membrane</keyword>
<dbReference type="PROSITE" id="PS51012">
    <property type="entry name" value="ABC_TM2"/>
    <property type="match status" value="1"/>
</dbReference>
<feature type="transmembrane region" description="Helical" evidence="9">
    <location>
        <begin position="130"/>
        <end position="158"/>
    </location>
</feature>
<evidence type="ECO:0000256" key="6">
    <source>
        <dbReference type="ARBA" id="ARBA00022989"/>
    </source>
</evidence>
<keyword evidence="7" id="KW-0762">Sugar transport</keyword>
<dbReference type="InterPro" id="IPR047817">
    <property type="entry name" value="ABC2_TM_bact-type"/>
</dbReference>
<gene>
    <name evidence="11" type="ORF">GBZ26_22640</name>
</gene>
<keyword evidence="12" id="KW-1185">Reference proteome</keyword>
<keyword evidence="6 9" id="KW-1133">Transmembrane helix</keyword>
<accession>A0ABX2L870</accession>
<evidence type="ECO:0000313" key="12">
    <source>
        <dbReference type="Proteomes" id="UP000639419"/>
    </source>
</evidence>
<proteinExistence type="inferred from homology"/>
<feature type="transmembrane region" description="Helical" evidence="9">
    <location>
        <begin position="54"/>
        <end position="76"/>
    </location>
</feature>
<evidence type="ECO:0000256" key="7">
    <source>
        <dbReference type="ARBA" id="ARBA00023047"/>
    </source>
</evidence>
<comment type="similarity">
    <text evidence="2 9">Belongs to the ABC-2 integral membrane protein family.</text>
</comment>
<evidence type="ECO:0000256" key="9">
    <source>
        <dbReference type="RuleBase" id="RU361157"/>
    </source>
</evidence>
<keyword evidence="3 9" id="KW-0813">Transport</keyword>
<dbReference type="Pfam" id="PF01061">
    <property type="entry name" value="ABC2_membrane"/>
    <property type="match status" value="1"/>
</dbReference>
<feature type="transmembrane region" description="Helical" evidence="9">
    <location>
        <begin position="201"/>
        <end position="225"/>
    </location>
</feature>
<evidence type="ECO:0000256" key="1">
    <source>
        <dbReference type="ARBA" id="ARBA00004651"/>
    </source>
</evidence>
<keyword evidence="7" id="KW-0625">Polysaccharide transport</keyword>
<evidence type="ECO:0000256" key="2">
    <source>
        <dbReference type="ARBA" id="ARBA00007783"/>
    </source>
</evidence>
<dbReference type="EMBL" id="WHOR01000226">
    <property type="protein sequence ID" value="NUB21973.1"/>
    <property type="molecule type" value="Genomic_DNA"/>
</dbReference>
<evidence type="ECO:0000256" key="3">
    <source>
        <dbReference type="ARBA" id="ARBA00022448"/>
    </source>
</evidence>
<reference evidence="11 12" key="1">
    <citation type="submission" date="2019-10" db="EMBL/GenBank/DDBJ databases">
        <title>Genome sequence of Azospirillum formosense CC-Nfb-7.</title>
        <authorList>
            <person name="Ambrosini A."/>
            <person name="Sant'Anna F.H."/>
            <person name="Cassan F.D."/>
            <person name="Souza E.M."/>
            <person name="Passaglia L.M.P."/>
        </authorList>
    </citation>
    <scope>NUCLEOTIDE SEQUENCE [LARGE SCALE GENOMIC DNA]</scope>
    <source>
        <strain evidence="11 12">CC-NFb-7</strain>
    </source>
</reference>
<protein>
    <recommendedName>
        <fullName evidence="9">Transport permease protein</fullName>
    </recommendedName>
</protein>
<evidence type="ECO:0000313" key="11">
    <source>
        <dbReference type="EMBL" id="NUB21973.1"/>
    </source>
</evidence>
<evidence type="ECO:0000256" key="8">
    <source>
        <dbReference type="ARBA" id="ARBA00023136"/>
    </source>
</evidence>
<keyword evidence="8 9" id="KW-0472">Membrane</keyword>
<comment type="subcellular location">
    <subcellularLocation>
        <location evidence="9">Cell inner membrane</location>
        <topology evidence="9">Multi-pass membrane protein</topology>
    </subcellularLocation>
    <subcellularLocation>
        <location evidence="1">Cell membrane</location>
        <topology evidence="1">Multi-pass membrane protein</topology>
    </subcellularLocation>
</comment>
<evidence type="ECO:0000256" key="4">
    <source>
        <dbReference type="ARBA" id="ARBA00022475"/>
    </source>
</evidence>
<feature type="transmembrane region" description="Helical" evidence="9">
    <location>
        <begin position="245"/>
        <end position="269"/>
    </location>
</feature>
<keyword evidence="5 9" id="KW-0812">Transmembrane</keyword>
<feature type="transmembrane region" description="Helical" evidence="9">
    <location>
        <begin position="164"/>
        <end position="194"/>
    </location>
</feature>
<name>A0ABX2L870_9PROT</name>
<dbReference type="RefSeq" id="WP_174440782.1">
    <property type="nucleotide sequence ID" value="NZ_BAABCC010000001.1"/>
</dbReference>
<dbReference type="PANTHER" id="PTHR30413:SF10">
    <property type="entry name" value="CAPSULE POLYSACCHARIDE EXPORT INNER-MEMBRANE PROTEIN CTRC"/>
    <property type="match status" value="1"/>
</dbReference>
<feature type="transmembrane region" description="Helical" evidence="9">
    <location>
        <begin position="88"/>
        <end position="109"/>
    </location>
</feature>
<evidence type="ECO:0000256" key="5">
    <source>
        <dbReference type="ARBA" id="ARBA00022692"/>
    </source>
</evidence>
<dbReference type="PANTHER" id="PTHR30413">
    <property type="entry name" value="INNER MEMBRANE TRANSPORT PERMEASE"/>
    <property type="match status" value="1"/>
</dbReference>